<dbReference type="Proteomes" id="UP000800082">
    <property type="component" value="Unassembled WGS sequence"/>
</dbReference>
<dbReference type="RefSeq" id="XP_033450119.1">
    <property type="nucleotide sequence ID" value="XM_033594621.1"/>
</dbReference>
<evidence type="ECO:0000313" key="2">
    <source>
        <dbReference type="EMBL" id="KAF1929871.1"/>
    </source>
</evidence>
<feature type="compositionally biased region" description="Low complexity" evidence="1">
    <location>
        <begin position="43"/>
        <end position="60"/>
    </location>
</feature>
<gene>
    <name evidence="2" type="ORF">M421DRAFT_4301</name>
</gene>
<reference evidence="2" key="1">
    <citation type="journal article" date="2020" name="Stud. Mycol.">
        <title>101 Dothideomycetes genomes: a test case for predicting lifestyles and emergence of pathogens.</title>
        <authorList>
            <person name="Haridas S."/>
            <person name="Albert R."/>
            <person name="Binder M."/>
            <person name="Bloem J."/>
            <person name="Labutti K."/>
            <person name="Salamov A."/>
            <person name="Andreopoulos B."/>
            <person name="Baker S."/>
            <person name="Barry K."/>
            <person name="Bills G."/>
            <person name="Bluhm B."/>
            <person name="Cannon C."/>
            <person name="Castanera R."/>
            <person name="Culley D."/>
            <person name="Daum C."/>
            <person name="Ezra D."/>
            <person name="Gonzalez J."/>
            <person name="Henrissat B."/>
            <person name="Kuo A."/>
            <person name="Liang C."/>
            <person name="Lipzen A."/>
            <person name="Lutzoni F."/>
            <person name="Magnuson J."/>
            <person name="Mondo S."/>
            <person name="Nolan M."/>
            <person name="Ohm R."/>
            <person name="Pangilinan J."/>
            <person name="Park H.-J."/>
            <person name="Ramirez L."/>
            <person name="Alfaro M."/>
            <person name="Sun H."/>
            <person name="Tritt A."/>
            <person name="Yoshinaga Y."/>
            <person name="Zwiers L.-H."/>
            <person name="Turgeon B."/>
            <person name="Goodwin S."/>
            <person name="Spatafora J."/>
            <person name="Crous P."/>
            <person name="Grigoriev I."/>
        </authorList>
    </citation>
    <scope>NUCLEOTIDE SEQUENCE</scope>
    <source>
        <strain evidence="2">CBS 183.55</strain>
    </source>
</reference>
<protein>
    <submittedName>
        <fullName evidence="2">Uncharacterized protein</fullName>
    </submittedName>
</protein>
<feature type="region of interest" description="Disordered" evidence="1">
    <location>
        <begin position="36"/>
        <end position="60"/>
    </location>
</feature>
<dbReference type="GeneID" id="54352289"/>
<dbReference type="OrthoDB" id="3795337at2759"/>
<dbReference type="EMBL" id="ML978965">
    <property type="protein sequence ID" value="KAF1929871.1"/>
    <property type="molecule type" value="Genomic_DNA"/>
</dbReference>
<keyword evidence="3" id="KW-1185">Reference proteome</keyword>
<proteinExistence type="predicted"/>
<name>A0A6A5RN90_9PLEO</name>
<evidence type="ECO:0000313" key="3">
    <source>
        <dbReference type="Proteomes" id="UP000800082"/>
    </source>
</evidence>
<dbReference type="AlphaFoldDB" id="A0A6A5RN90"/>
<accession>A0A6A5RN90</accession>
<sequence length="312" mass="33958">MSDNQYSRSYASRIRNPAALHLQTANSYAALVATAGPEHDGRSSSSGSLPSSGSSASRFSNSERAVFLPAPSRSQAQTYNNSGTVQQHHYGSPEQTRAYGFGFSSTPTHTGFAVRAANRDALRTARHAPTNSTSSVISVAHNYHAPQPSSLAGVPESVAVQEMALRQGQRDTASAFNEVPTNPFAQQFDQLWASFYKLGKDCGGQRAPTPDNPSQQNFAWTVLINPYTQSLKNPNGSLDPAWTRRMIVVALDCMHELIRITCRRNNGWDKIVADIPLPAREALVAFPDLAAEYEQLKRDANEARAGGRPYGY</sequence>
<organism evidence="2 3">
    <name type="scientific">Didymella exigua CBS 183.55</name>
    <dbReference type="NCBI Taxonomy" id="1150837"/>
    <lineage>
        <taxon>Eukaryota</taxon>
        <taxon>Fungi</taxon>
        <taxon>Dikarya</taxon>
        <taxon>Ascomycota</taxon>
        <taxon>Pezizomycotina</taxon>
        <taxon>Dothideomycetes</taxon>
        <taxon>Pleosporomycetidae</taxon>
        <taxon>Pleosporales</taxon>
        <taxon>Pleosporineae</taxon>
        <taxon>Didymellaceae</taxon>
        <taxon>Didymella</taxon>
    </lineage>
</organism>
<evidence type="ECO:0000256" key="1">
    <source>
        <dbReference type="SAM" id="MobiDB-lite"/>
    </source>
</evidence>